<protein>
    <submittedName>
        <fullName evidence="1">N-acetyltransferase</fullName>
    </submittedName>
</protein>
<evidence type="ECO:0000313" key="1">
    <source>
        <dbReference type="EMBL" id="MBH0114754.1"/>
    </source>
</evidence>
<dbReference type="Pfam" id="PF04339">
    <property type="entry name" value="FemAB_like"/>
    <property type="match status" value="1"/>
</dbReference>
<reference evidence="1" key="1">
    <citation type="submission" date="2020-11" db="EMBL/GenBank/DDBJ databases">
        <title>Novosphingobium aureum sp. nov., a marine bacterium isolated from sediment of a salt flat.</title>
        <authorList>
            <person name="Yoo Y."/>
            <person name="Kim J.-J."/>
        </authorList>
    </citation>
    <scope>NUCLEOTIDE SEQUENCE</scope>
    <source>
        <strain evidence="1">YJ-S2-02</strain>
    </source>
</reference>
<gene>
    <name evidence="1" type="ORF">I5E68_17540</name>
</gene>
<name>A0A931HFC4_9SPHN</name>
<keyword evidence="2" id="KW-1185">Reference proteome</keyword>
<sequence length="385" mass="42334">MSEGEFVAKVGGAVGDLPQAQWDALGQEGNPFMRHAFLKAMEDSGSVGEGTGWAPLPIVIEGPGGGIAAALPAYLKQHSQGEYVFDHAWADAWHRAGGSYYPKIQIAAPFTPATGPRILTPHPELALPLLRAVESLCEQNGLSSAHATFIEPAQVPLFEQAGWLLREDIQFHWENRGYTDFDAFLGALSSAKRKNLRKERAKAQEGVDIRRLRGSAITPEHWDAFWEFYQDTGARKWGQPYLTREAFTLLGETMGEDVLLVMAFVDDEPVAGALNFIGAQALYGRYWGALVDKPFLHFELCYYQAIDAAIELGLSRVEAGAQGGHKLARGYEPVRTVSAHYIAHEGLRAAIADYLEQERAGMARDELWLGERTPFRKAGPAADKP</sequence>
<dbReference type="SUPFAM" id="SSF55729">
    <property type="entry name" value="Acyl-CoA N-acyltransferases (Nat)"/>
    <property type="match status" value="1"/>
</dbReference>
<dbReference type="Gene3D" id="3.40.630.30">
    <property type="match status" value="1"/>
</dbReference>
<dbReference type="EMBL" id="JADZGI010000004">
    <property type="protein sequence ID" value="MBH0114754.1"/>
    <property type="molecule type" value="Genomic_DNA"/>
</dbReference>
<dbReference type="Proteomes" id="UP000617634">
    <property type="component" value="Unassembled WGS sequence"/>
</dbReference>
<dbReference type="PANTHER" id="PTHR47017">
    <property type="entry name" value="ACYL-COA"/>
    <property type="match status" value="1"/>
</dbReference>
<accession>A0A931HFC4</accession>
<dbReference type="InterPro" id="IPR007434">
    <property type="entry name" value="FemAB-like"/>
</dbReference>
<dbReference type="AlphaFoldDB" id="A0A931HFC4"/>
<evidence type="ECO:0000313" key="2">
    <source>
        <dbReference type="Proteomes" id="UP000617634"/>
    </source>
</evidence>
<comment type="caution">
    <text evidence="1">The sequence shown here is derived from an EMBL/GenBank/DDBJ whole genome shotgun (WGS) entry which is preliminary data.</text>
</comment>
<proteinExistence type="predicted"/>
<dbReference type="PANTHER" id="PTHR47017:SF1">
    <property type="entry name" value="ACYL-COA"/>
    <property type="match status" value="1"/>
</dbReference>
<dbReference type="InterPro" id="IPR016181">
    <property type="entry name" value="Acyl_CoA_acyltransferase"/>
</dbReference>
<organism evidence="1 2">
    <name type="scientific">Novosphingobium aureum</name>
    <dbReference type="NCBI Taxonomy" id="2792964"/>
    <lineage>
        <taxon>Bacteria</taxon>
        <taxon>Pseudomonadati</taxon>
        <taxon>Pseudomonadota</taxon>
        <taxon>Alphaproteobacteria</taxon>
        <taxon>Sphingomonadales</taxon>
        <taxon>Sphingomonadaceae</taxon>
        <taxon>Novosphingobium</taxon>
    </lineage>
</organism>
<dbReference type="RefSeq" id="WP_197166531.1">
    <property type="nucleotide sequence ID" value="NZ_JADZGI010000004.1"/>
</dbReference>